<dbReference type="SMART" id="SM00710">
    <property type="entry name" value="PbH1"/>
    <property type="match status" value="5"/>
</dbReference>
<comment type="subcellular location">
    <subcellularLocation>
        <location evidence="1">Secreted</location>
        <location evidence="1">Cell wall</location>
    </subcellularLocation>
</comment>
<evidence type="ECO:0000313" key="17">
    <source>
        <dbReference type="EMBL" id="MQM05908.1"/>
    </source>
</evidence>
<evidence type="ECO:0000256" key="2">
    <source>
        <dbReference type="ARBA" id="ARBA00008834"/>
    </source>
</evidence>
<dbReference type="GO" id="GO:0004650">
    <property type="term" value="F:polygalacturonase activity"/>
    <property type="evidence" value="ECO:0007669"/>
    <property type="project" value="InterPro"/>
</dbReference>
<dbReference type="InterPro" id="IPR006626">
    <property type="entry name" value="PbH1"/>
</dbReference>
<proteinExistence type="inferred from homology"/>
<sequence>MTGCRFAVWSACLPLLFFCVFPSNAHRHPQRPKVFDVEAFGAVVDGEADHNAQHHIYYDGHGINFCLFNLEKLVPAQAFLCAWRAACASKAGSRMVIPEGRFLVNPLAFTGPCNGSVEIQVLGTVLAPADLGVFPAGKAEWIAFNYIESLVIRGGGTFDGQGASAWPDNDCSKKNATTCHKIPNSIGFNFVKSLIITQITSLNSKKVHMNIFSCQNVTLKGITITAPGDSPNTDGIHISGSSNVKIDEASIGTGDDCISIGPGTRNLFITGVSCGPGHGISIGSLGGRPKEKDVLGITVSNSSFHGTQNGVRIKTWPASYALSASNFTFQDIVMDYVKNPVFIDQNYCPRGQCDHEFPSRVKISQVLFKNIIGTSASKVAINLSCSESVPCEDVELNDIDLVYLKKGKARMASSSCSNVNGGRSVGHVNPPPCI</sequence>
<dbReference type="Gene3D" id="2.160.20.10">
    <property type="entry name" value="Single-stranded right-handed beta-helix, Pectin lyase-like"/>
    <property type="match status" value="1"/>
</dbReference>
<keyword evidence="3" id="KW-0134">Cell wall</keyword>
<comment type="function">
    <text evidence="11">May function in depolymerizing pectin during pollen development, germination, and tube growth. Acts as an exo-polygalacturonase.</text>
</comment>
<evidence type="ECO:0000256" key="11">
    <source>
        <dbReference type="ARBA" id="ARBA00057651"/>
    </source>
</evidence>
<feature type="signal peptide" evidence="16">
    <location>
        <begin position="1"/>
        <end position="25"/>
    </location>
</feature>
<comment type="similarity">
    <text evidence="2 15">Belongs to the glycosyl hydrolase 28 family.</text>
</comment>
<dbReference type="InterPro" id="IPR012334">
    <property type="entry name" value="Pectin_lyas_fold"/>
</dbReference>
<feature type="active site" evidence="14">
    <location>
        <position position="278"/>
    </location>
</feature>
<evidence type="ECO:0000256" key="8">
    <source>
        <dbReference type="ARBA" id="ARBA00038933"/>
    </source>
</evidence>
<dbReference type="PANTHER" id="PTHR31375">
    <property type="match status" value="1"/>
</dbReference>
<evidence type="ECO:0000256" key="4">
    <source>
        <dbReference type="ARBA" id="ARBA00022525"/>
    </source>
</evidence>
<feature type="chain" id="PRO_5032720610" description="Exopolygalacturonase" evidence="16">
    <location>
        <begin position="26"/>
        <end position="434"/>
    </location>
</feature>
<accession>A0A843WGP1</accession>
<keyword evidence="18" id="KW-1185">Reference proteome</keyword>
<evidence type="ECO:0000313" key="18">
    <source>
        <dbReference type="Proteomes" id="UP000652761"/>
    </source>
</evidence>
<dbReference type="OrthoDB" id="187139at2759"/>
<protein>
    <recommendedName>
        <fullName evidence="12">Exopolygalacturonase</fullName>
        <ecNumber evidence="8">3.2.1.67</ecNumber>
    </recommendedName>
    <alternativeName>
        <fullName evidence="9">Galacturan 1,4-alpha-galacturonidase</fullName>
    </alternativeName>
    <alternativeName>
        <fullName evidence="13">Pectinase</fullName>
    </alternativeName>
</protein>
<evidence type="ECO:0000256" key="9">
    <source>
        <dbReference type="ARBA" id="ARBA00043142"/>
    </source>
</evidence>
<comment type="catalytic activity">
    <reaction evidence="10">
        <text>[(1-&gt;4)-alpha-D-galacturonosyl](n) + H2O = alpha-D-galacturonate + [(1-&gt;4)-alpha-D-galacturonosyl](n-1)</text>
        <dbReference type="Rhea" id="RHEA:14117"/>
        <dbReference type="Rhea" id="RHEA-COMP:14570"/>
        <dbReference type="Rhea" id="RHEA-COMP:14572"/>
        <dbReference type="ChEBI" id="CHEBI:15377"/>
        <dbReference type="ChEBI" id="CHEBI:58658"/>
        <dbReference type="ChEBI" id="CHEBI:140523"/>
        <dbReference type="EC" id="3.2.1.67"/>
    </reaction>
</comment>
<evidence type="ECO:0000256" key="14">
    <source>
        <dbReference type="PROSITE-ProRule" id="PRU10052"/>
    </source>
</evidence>
<comment type="caution">
    <text evidence="17">The sequence shown here is derived from an EMBL/GenBank/DDBJ whole genome shotgun (WGS) entry which is preliminary data.</text>
</comment>
<keyword evidence="7" id="KW-0961">Cell wall biogenesis/degradation</keyword>
<dbReference type="InterPro" id="IPR000743">
    <property type="entry name" value="Glyco_hydro_28"/>
</dbReference>
<dbReference type="EC" id="3.2.1.67" evidence="8"/>
<dbReference type="AlphaFoldDB" id="A0A843WGP1"/>
<organism evidence="17 18">
    <name type="scientific">Colocasia esculenta</name>
    <name type="common">Wild taro</name>
    <name type="synonym">Arum esculentum</name>
    <dbReference type="NCBI Taxonomy" id="4460"/>
    <lineage>
        <taxon>Eukaryota</taxon>
        <taxon>Viridiplantae</taxon>
        <taxon>Streptophyta</taxon>
        <taxon>Embryophyta</taxon>
        <taxon>Tracheophyta</taxon>
        <taxon>Spermatophyta</taxon>
        <taxon>Magnoliopsida</taxon>
        <taxon>Liliopsida</taxon>
        <taxon>Araceae</taxon>
        <taxon>Aroideae</taxon>
        <taxon>Colocasieae</taxon>
        <taxon>Colocasia</taxon>
    </lineage>
</organism>
<keyword evidence="6 15" id="KW-0326">Glycosidase</keyword>
<evidence type="ECO:0000256" key="13">
    <source>
        <dbReference type="ARBA" id="ARBA00083621"/>
    </source>
</evidence>
<reference evidence="17" key="1">
    <citation type="submission" date="2017-07" db="EMBL/GenBank/DDBJ databases">
        <title>Taro Niue Genome Assembly and Annotation.</title>
        <authorList>
            <person name="Atibalentja N."/>
            <person name="Keating K."/>
            <person name="Fields C.J."/>
        </authorList>
    </citation>
    <scope>NUCLEOTIDE SEQUENCE</scope>
    <source>
        <strain evidence="17">Niue_2</strain>
        <tissue evidence="17">Leaf</tissue>
    </source>
</reference>
<dbReference type="GO" id="GO:0005975">
    <property type="term" value="P:carbohydrate metabolic process"/>
    <property type="evidence" value="ECO:0007669"/>
    <property type="project" value="InterPro"/>
</dbReference>
<evidence type="ECO:0000256" key="3">
    <source>
        <dbReference type="ARBA" id="ARBA00022512"/>
    </source>
</evidence>
<dbReference type="GO" id="GO:0071555">
    <property type="term" value="P:cell wall organization"/>
    <property type="evidence" value="ECO:0007669"/>
    <property type="project" value="UniProtKB-KW"/>
</dbReference>
<evidence type="ECO:0000256" key="12">
    <source>
        <dbReference type="ARBA" id="ARBA00068298"/>
    </source>
</evidence>
<keyword evidence="16" id="KW-0732">Signal</keyword>
<evidence type="ECO:0000256" key="5">
    <source>
        <dbReference type="ARBA" id="ARBA00022801"/>
    </source>
</evidence>
<dbReference type="SUPFAM" id="SSF51126">
    <property type="entry name" value="Pectin lyase-like"/>
    <property type="match status" value="1"/>
</dbReference>
<evidence type="ECO:0000256" key="16">
    <source>
        <dbReference type="SAM" id="SignalP"/>
    </source>
</evidence>
<evidence type="ECO:0000256" key="10">
    <source>
        <dbReference type="ARBA" id="ARBA00048766"/>
    </source>
</evidence>
<dbReference type="InterPro" id="IPR011050">
    <property type="entry name" value="Pectin_lyase_fold/virulence"/>
</dbReference>
<keyword evidence="4" id="KW-0964">Secreted</keyword>
<dbReference type="Pfam" id="PF00295">
    <property type="entry name" value="Glyco_hydro_28"/>
    <property type="match status" value="1"/>
</dbReference>
<dbReference type="FunFam" id="2.160.20.10:FF:000004">
    <property type="entry name" value="Pectin lyase-like superfamily protein"/>
    <property type="match status" value="1"/>
</dbReference>
<evidence type="ECO:0000256" key="6">
    <source>
        <dbReference type="ARBA" id="ARBA00023295"/>
    </source>
</evidence>
<name>A0A843WGP1_COLES</name>
<dbReference type="GO" id="GO:0047911">
    <property type="term" value="F:galacturan 1,4-alpha-galacturonidase activity"/>
    <property type="evidence" value="ECO:0007669"/>
    <property type="project" value="UniProtKB-EC"/>
</dbReference>
<dbReference type="EMBL" id="NMUH01003499">
    <property type="protein sequence ID" value="MQM05908.1"/>
    <property type="molecule type" value="Genomic_DNA"/>
</dbReference>
<keyword evidence="5 15" id="KW-0378">Hydrolase</keyword>
<gene>
    <name evidence="17" type="ORF">Taro_038724</name>
</gene>
<dbReference type="PROSITE" id="PS00502">
    <property type="entry name" value="POLYGALACTURONASE"/>
    <property type="match status" value="1"/>
</dbReference>
<dbReference type="Proteomes" id="UP000652761">
    <property type="component" value="Unassembled WGS sequence"/>
</dbReference>
<evidence type="ECO:0000256" key="1">
    <source>
        <dbReference type="ARBA" id="ARBA00004191"/>
    </source>
</evidence>
<evidence type="ECO:0000256" key="7">
    <source>
        <dbReference type="ARBA" id="ARBA00023316"/>
    </source>
</evidence>
<evidence type="ECO:0000256" key="15">
    <source>
        <dbReference type="RuleBase" id="RU361169"/>
    </source>
</evidence>